<dbReference type="Proteomes" id="UP000192980">
    <property type="component" value="Unassembled WGS sequence"/>
</dbReference>
<proteinExistence type="predicted"/>
<dbReference type="STRING" id="561061.SAMN05660862_2305"/>
<sequence>MRISNCDQVKVGGTLTQGIGLDANNYLEVPVTVNQAGTYEVAASTENGYYFMVSGTFPNAGNYTLYLPGMGTPRTGYVEGDPGDVLTIKINGVEVTNCSPTVFVRRANVDYSLICGQINVVGDYMMGVPLDEGNKVRVLVNVIVPGYWSIWTPTINGYSFAGNGTFNETGEQWVELQGTGTPVTGEPSPNMFTLADNAENSVTCDPFPVPITPVSFVIDCDAVEVGGSYMHDVQLGATNTLNVKVQVTSTGYTTLETNTVNGFKFSSGSILLHKLGEQVIPLIGSGTPQEGIDTPFEIKATPGGAVASCNVTVPVKPQPVAFTMTCASIGVEGRYRPKLPMTDENKMTINVRPEYLGEWKIETNWLNGVQFTGSGTFTQPGEQQVVLQASGTPISGGQFNYTLTSNSASGSTTCTYRVTYVYRTMNILGIGRGVYQPGTSSASNSSRAILANSNSFGPNGTVKVQRLNIFNASESEGATLRNAINSNNIDIIVIGYNYTPGEESRSILEDFVKNKKGVLIHSQENSSSGTADLINRISGGNVSVSGSGSVYFNPTLNVDDPVLNGPFGDLRLKGTGSDVNNSYYVTNIPSSMIALGVNERDRSRVHIMRHRTLGYLYVGDSGWTAGNSSSGSSTIYPARITSTGLPQTKPYSGGNTVYNSFVYANAIAWAIQYAEEHIVSDYQVR</sequence>
<dbReference type="OrthoDB" id="692440at2"/>
<accession>A0A1X7JXJ3</accession>
<dbReference type="RefSeq" id="WP_144036558.1">
    <property type="nucleotide sequence ID" value="NZ_FXAU01000003.1"/>
</dbReference>
<evidence type="ECO:0000313" key="2">
    <source>
        <dbReference type="Proteomes" id="UP000192980"/>
    </source>
</evidence>
<gene>
    <name evidence="1" type="ORF">SAMN05660862_2305</name>
</gene>
<name>A0A1X7JXJ3_9SPHI</name>
<protein>
    <submittedName>
        <fullName evidence="1">Uncharacterized protein</fullName>
    </submittedName>
</protein>
<keyword evidence="2" id="KW-1185">Reference proteome</keyword>
<reference evidence="1 2" key="1">
    <citation type="submission" date="2017-04" db="EMBL/GenBank/DDBJ databases">
        <authorList>
            <person name="Afonso C.L."/>
            <person name="Miller P.J."/>
            <person name="Scott M.A."/>
            <person name="Spackman E."/>
            <person name="Goraichik I."/>
            <person name="Dimitrov K.M."/>
            <person name="Suarez D.L."/>
            <person name="Swayne D.E."/>
        </authorList>
    </citation>
    <scope>NUCLEOTIDE SEQUENCE [LARGE SCALE GENOMIC DNA]</scope>
    <source>
        <strain evidence="1 2">DSM 22418</strain>
    </source>
</reference>
<dbReference type="EMBL" id="FXAU01000003">
    <property type="protein sequence ID" value="SMG32991.1"/>
    <property type="molecule type" value="Genomic_DNA"/>
</dbReference>
<dbReference type="AlphaFoldDB" id="A0A1X7JXJ3"/>
<organism evidence="1 2">
    <name type="scientific">Sphingobacterium psychroaquaticum</name>
    <dbReference type="NCBI Taxonomy" id="561061"/>
    <lineage>
        <taxon>Bacteria</taxon>
        <taxon>Pseudomonadati</taxon>
        <taxon>Bacteroidota</taxon>
        <taxon>Sphingobacteriia</taxon>
        <taxon>Sphingobacteriales</taxon>
        <taxon>Sphingobacteriaceae</taxon>
        <taxon>Sphingobacterium</taxon>
    </lineage>
</organism>
<evidence type="ECO:0000313" key="1">
    <source>
        <dbReference type="EMBL" id="SMG32991.1"/>
    </source>
</evidence>